<evidence type="ECO:0000313" key="3">
    <source>
        <dbReference type="EMBL" id="MBB2172054.1"/>
    </source>
</evidence>
<gene>
    <name evidence="3" type="ORF">HLH35_07945</name>
</gene>
<dbReference type="AlphaFoldDB" id="A0A7W4IZU5"/>
<keyword evidence="2" id="KW-0732">Signal</keyword>
<feature type="chain" id="PRO_5030879800" evidence="2">
    <location>
        <begin position="24"/>
        <end position="149"/>
    </location>
</feature>
<protein>
    <submittedName>
        <fullName evidence="3">Uncharacterized protein</fullName>
    </submittedName>
</protein>
<reference evidence="3 4" key="1">
    <citation type="submission" date="2020-04" db="EMBL/GenBank/DDBJ databases">
        <title>Description of novel Gluconacetobacter.</title>
        <authorList>
            <person name="Sombolestani A."/>
        </authorList>
    </citation>
    <scope>NUCLEOTIDE SEQUENCE [LARGE SCALE GENOMIC DNA]</scope>
    <source>
        <strain evidence="3 4">LMG 27724</strain>
    </source>
</reference>
<evidence type="ECO:0000256" key="2">
    <source>
        <dbReference type="SAM" id="SignalP"/>
    </source>
</evidence>
<dbReference type="EMBL" id="JABEQE010000005">
    <property type="protein sequence ID" value="MBB2172054.1"/>
    <property type="molecule type" value="Genomic_DNA"/>
</dbReference>
<accession>A0A7W4IZU5</accession>
<feature type="region of interest" description="Disordered" evidence="1">
    <location>
        <begin position="120"/>
        <end position="149"/>
    </location>
</feature>
<comment type="caution">
    <text evidence="3">The sequence shown here is derived from an EMBL/GenBank/DDBJ whole genome shotgun (WGS) entry which is preliminary data.</text>
</comment>
<sequence>MIGRRKPVALLVAGFIGLAGCHAGVPAETIQPVDTLPLPLQAYLSVDAYFIAQGMVRGRLSDGRLMHDQARDLVASTLYARQLTAGNLLHPTADGQRRVQLAIETMLACVQQANSGSTAACLGPSPVSGEAGRPAADASRPATAESAPR</sequence>
<keyword evidence="4" id="KW-1185">Reference proteome</keyword>
<name>A0A7W4IZU5_9PROT</name>
<feature type="signal peptide" evidence="2">
    <location>
        <begin position="1"/>
        <end position="23"/>
    </location>
</feature>
<dbReference type="PROSITE" id="PS51257">
    <property type="entry name" value="PROKAR_LIPOPROTEIN"/>
    <property type="match status" value="1"/>
</dbReference>
<evidence type="ECO:0000256" key="1">
    <source>
        <dbReference type="SAM" id="MobiDB-lite"/>
    </source>
</evidence>
<organism evidence="3 4">
    <name type="scientific">Gluconacetobacter asukensis</name>
    <dbReference type="NCBI Taxonomy" id="1017181"/>
    <lineage>
        <taxon>Bacteria</taxon>
        <taxon>Pseudomonadati</taxon>
        <taxon>Pseudomonadota</taxon>
        <taxon>Alphaproteobacteria</taxon>
        <taxon>Acetobacterales</taxon>
        <taxon>Acetobacteraceae</taxon>
        <taxon>Gluconacetobacter</taxon>
    </lineage>
</organism>
<dbReference type="RefSeq" id="WP_182978628.1">
    <property type="nucleotide sequence ID" value="NZ_BAABGB010000006.1"/>
</dbReference>
<proteinExistence type="predicted"/>
<evidence type="ECO:0000313" key="4">
    <source>
        <dbReference type="Proteomes" id="UP000577891"/>
    </source>
</evidence>
<dbReference type="Proteomes" id="UP000577891">
    <property type="component" value="Unassembled WGS sequence"/>
</dbReference>